<evidence type="ECO:0000256" key="5">
    <source>
        <dbReference type="SAM" id="Phobius"/>
    </source>
</evidence>
<sequence length="201" mass="21091">MMPFSGVLASRFGCRVVYSIATLVILLGFLCFVAYIMEGSMLDWSGILLTSHSMISSNQAGLGYTVFAVAMTTGRLLGDRIISAFGRSRVFSFSALIASFGFTVVVLGANLTSMMCGFFLIGAGLSNIVPILFTASGQQTVMPSALAVASVSTIGYSGILLGPALIGLLAQVTTLSFAFGIVTILSFSLPLCVRFISFSNK</sequence>
<dbReference type="PROSITE" id="PS50850">
    <property type="entry name" value="MFS"/>
    <property type="match status" value="1"/>
</dbReference>
<dbReference type="PANTHER" id="PTHR23514:SF13">
    <property type="entry name" value="INNER MEMBRANE PROTEIN YBJJ"/>
    <property type="match status" value="1"/>
</dbReference>
<dbReference type="RefSeq" id="WP_007465175.1">
    <property type="nucleotide sequence ID" value="NZ_AMZO01000015.1"/>
</dbReference>
<protein>
    <submittedName>
        <fullName evidence="7">Putative tranport protein</fullName>
    </submittedName>
</protein>
<feature type="transmembrane region" description="Helical" evidence="5">
    <location>
        <begin position="145"/>
        <end position="169"/>
    </location>
</feature>
<dbReference type="GO" id="GO:0016020">
    <property type="term" value="C:membrane"/>
    <property type="evidence" value="ECO:0007669"/>
    <property type="project" value="UniProtKB-SubCell"/>
</dbReference>
<dbReference type="InterPro" id="IPR036259">
    <property type="entry name" value="MFS_trans_sf"/>
</dbReference>
<accession>L8JEE4</accession>
<keyword evidence="3 5" id="KW-1133">Transmembrane helix</keyword>
<dbReference type="GO" id="GO:0022857">
    <property type="term" value="F:transmembrane transporter activity"/>
    <property type="evidence" value="ECO:0007669"/>
    <property type="project" value="InterPro"/>
</dbReference>
<dbReference type="Proteomes" id="UP000011134">
    <property type="component" value="Unassembled WGS sequence"/>
</dbReference>
<organism evidence="7 8">
    <name type="scientific">Photobacterium marinum</name>
    <dbReference type="NCBI Taxonomy" id="1056511"/>
    <lineage>
        <taxon>Bacteria</taxon>
        <taxon>Pseudomonadati</taxon>
        <taxon>Pseudomonadota</taxon>
        <taxon>Gammaproteobacteria</taxon>
        <taxon>Vibrionales</taxon>
        <taxon>Vibrionaceae</taxon>
        <taxon>Photobacterium</taxon>
    </lineage>
</organism>
<name>L8JEE4_9GAMM</name>
<gene>
    <name evidence="7" type="ORF">C942_00525</name>
</gene>
<evidence type="ECO:0000256" key="4">
    <source>
        <dbReference type="ARBA" id="ARBA00023136"/>
    </source>
</evidence>
<dbReference type="PANTHER" id="PTHR23514">
    <property type="entry name" value="BYPASS OF STOP CODON PROTEIN 6"/>
    <property type="match status" value="1"/>
</dbReference>
<evidence type="ECO:0000313" key="7">
    <source>
        <dbReference type="EMBL" id="ELR65899.1"/>
    </source>
</evidence>
<evidence type="ECO:0000256" key="2">
    <source>
        <dbReference type="ARBA" id="ARBA00022692"/>
    </source>
</evidence>
<feature type="domain" description="Major facilitator superfamily (MFS) profile" evidence="6">
    <location>
        <begin position="23"/>
        <end position="201"/>
    </location>
</feature>
<dbReference type="Pfam" id="PF07690">
    <property type="entry name" value="MFS_1"/>
    <property type="match status" value="1"/>
</dbReference>
<evidence type="ECO:0000256" key="3">
    <source>
        <dbReference type="ARBA" id="ARBA00022989"/>
    </source>
</evidence>
<dbReference type="AlphaFoldDB" id="L8JEE4"/>
<feature type="transmembrane region" description="Helical" evidence="5">
    <location>
        <begin position="90"/>
        <end position="109"/>
    </location>
</feature>
<comment type="subcellular location">
    <subcellularLocation>
        <location evidence="1">Membrane</location>
        <topology evidence="1">Multi-pass membrane protein</topology>
    </subcellularLocation>
</comment>
<dbReference type="PATRIC" id="fig|1056511.3.peg.2014"/>
<dbReference type="InterPro" id="IPR011701">
    <property type="entry name" value="MFS"/>
</dbReference>
<feature type="transmembrane region" description="Helical" evidence="5">
    <location>
        <begin position="57"/>
        <end position="78"/>
    </location>
</feature>
<reference evidence="7 8" key="1">
    <citation type="submission" date="2012-12" db="EMBL/GenBank/DDBJ databases">
        <title>Genome Assembly of Photobacterium sp. AK15.</title>
        <authorList>
            <person name="Khatri I."/>
            <person name="Vaidya B."/>
            <person name="Srinivas T.N.R."/>
            <person name="Subramanian S."/>
            <person name="Pinnaka A."/>
        </authorList>
    </citation>
    <scope>NUCLEOTIDE SEQUENCE [LARGE SCALE GENOMIC DNA]</scope>
    <source>
        <strain evidence="7 8">AK15</strain>
    </source>
</reference>
<evidence type="ECO:0000256" key="1">
    <source>
        <dbReference type="ARBA" id="ARBA00004141"/>
    </source>
</evidence>
<keyword evidence="8" id="KW-1185">Reference proteome</keyword>
<comment type="caution">
    <text evidence="7">The sequence shown here is derived from an EMBL/GenBank/DDBJ whole genome shotgun (WGS) entry which is preliminary data.</text>
</comment>
<dbReference type="SUPFAM" id="SSF103473">
    <property type="entry name" value="MFS general substrate transporter"/>
    <property type="match status" value="1"/>
</dbReference>
<dbReference type="EMBL" id="AMZO01000015">
    <property type="protein sequence ID" value="ELR65899.1"/>
    <property type="molecule type" value="Genomic_DNA"/>
</dbReference>
<dbReference type="Gene3D" id="1.20.1250.20">
    <property type="entry name" value="MFS general substrate transporter like domains"/>
    <property type="match status" value="1"/>
</dbReference>
<feature type="transmembrane region" description="Helical" evidence="5">
    <location>
        <begin position="12"/>
        <end position="37"/>
    </location>
</feature>
<keyword evidence="2 5" id="KW-0812">Transmembrane</keyword>
<dbReference type="InterPro" id="IPR020846">
    <property type="entry name" value="MFS_dom"/>
</dbReference>
<feature type="transmembrane region" description="Helical" evidence="5">
    <location>
        <begin position="175"/>
        <end position="196"/>
    </location>
</feature>
<dbReference type="InterPro" id="IPR051788">
    <property type="entry name" value="MFS_Transporter"/>
</dbReference>
<evidence type="ECO:0000313" key="8">
    <source>
        <dbReference type="Proteomes" id="UP000011134"/>
    </source>
</evidence>
<evidence type="ECO:0000259" key="6">
    <source>
        <dbReference type="PROSITE" id="PS50850"/>
    </source>
</evidence>
<feature type="transmembrane region" description="Helical" evidence="5">
    <location>
        <begin position="115"/>
        <end position="133"/>
    </location>
</feature>
<proteinExistence type="predicted"/>
<keyword evidence="4 5" id="KW-0472">Membrane</keyword>